<evidence type="ECO:0000313" key="2">
    <source>
        <dbReference type="EMBL" id="PSS24069.1"/>
    </source>
</evidence>
<dbReference type="OrthoDB" id="10378809at2759"/>
<dbReference type="Proteomes" id="UP000241394">
    <property type="component" value="Chromosome LG8"/>
</dbReference>
<keyword evidence="3" id="KW-1185">Reference proteome</keyword>
<reference evidence="3" key="2">
    <citation type="journal article" date="2018" name="BMC Genomics">
        <title>A manually annotated Actinidia chinensis var. chinensis (kiwifruit) genome highlights the challenges associated with draft genomes and gene prediction in plants.</title>
        <authorList>
            <person name="Pilkington S.M."/>
            <person name="Crowhurst R."/>
            <person name="Hilario E."/>
            <person name="Nardozza S."/>
            <person name="Fraser L."/>
            <person name="Peng Y."/>
            <person name="Gunaseelan K."/>
            <person name="Simpson R."/>
            <person name="Tahir J."/>
            <person name="Deroles S.C."/>
            <person name="Templeton K."/>
            <person name="Luo Z."/>
            <person name="Davy M."/>
            <person name="Cheng C."/>
            <person name="McNeilage M."/>
            <person name="Scaglione D."/>
            <person name="Liu Y."/>
            <person name="Zhang Q."/>
            <person name="Datson P."/>
            <person name="De Silva N."/>
            <person name="Gardiner S.E."/>
            <person name="Bassett H."/>
            <person name="Chagne D."/>
            <person name="McCallum J."/>
            <person name="Dzierzon H."/>
            <person name="Deng C."/>
            <person name="Wang Y.Y."/>
            <person name="Barron L."/>
            <person name="Manako K."/>
            <person name="Bowen J."/>
            <person name="Foster T.M."/>
            <person name="Erridge Z.A."/>
            <person name="Tiffin H."/>
            <person name="Waite C.N."/>
            <person name="Davies K.M."/>
            <person name="Grierson E.P."/>
            <person name="Laing W.A."/>
            <person name="Kirk R."/>
            <person name="Chen X."/>
            <person name="Wood M."/>
            <person name="Montefiori M."/>
            <person name="Brummell D.A."/>
            <person name="Schwinn K.E."/>
            <person name="Catanach A."/>
            <person name="Fullerton C."/>
            <person name="Li D."/>
            <person name="Meiyalaghan S."/>
            <person name="Nieuwenhuizen N."/>
            <person name="Read N."/>
            <person name="Prakash R."/>
            <person name="Hunter D."/>
            <person name="Zhang H."/>
            <person name="McKenzie M."/>
            <person name="Knabel M."/>
            <person name="Harris A."/>
            <person name="Allan A.C."/>
            <person name="Gleave A."/>
            <person name="Chen A."/>
            <person name="Janssen B.J."/>
            <person name="Plunkett B."/>
            <person name="Ampomah-Dwamena C."/>
            <person name="Voogd C."/>
            <person name="Leif D."/>
            <person name="Lafferty D."/>
            <person name="Souleyre E.J.F."/>
            <person name="Varkonyi-Gasic E."/>
            <person name="Gambi F."/>
            <person name="Hanley J."/>
            <person name="Yao J.L."/>
            <person name="Cheung J."/>
            <person name="David K.M."/>
            <person name="Warren B."/>
            <person name="Marsh K."/>
            <person name="Snowden K.C."/>
            <person name="Lin-Wang K."/>
            <person name="Brian L."/>
            <person name="Martinez-Sanchez M."/>
            <person name="Wang M."/>
            <person name="Ileperuma N."/>
            <person name="Macnee N."/>
            <person name="Campin R."/>
            <person name="McAtee P."/>
            <person name="Drummond R.S.M."/>
            <person name="Espley R.V."/>
            <person name="Ireland H.S."/>
            <person name="Wu R."/>
            <person name="Atkinson R.G."/>
            <person name="Karunairetnam S."/>
            <person name="Bulley S."/>
            <person name="Chunkath S."/>
            <person name="Hanley Z."/>
            <person name="Storey R."/>
            <person name="Thrimawithana A.H."/>
            <person name="Thomson S."/>
            <person name="David C."/>
            <person name="Testolin R."/>
            <person name="Huang H."/>
            <person name="Hellens R.P."/>
            <person name="Schaffer R.J."/>
        </authorList>
    </citation>
    <scope>NUCLEOTIDE SEQUENCE [LARGE SCALE GENOMIC DNA]</scope>
    <source>
        <strain evidence="3">cv. Red5</strain>
    </source>
</reference>
<sequence length="113" mass="12619">MTWLIFIPSFYISVSCFCMHGSDQRYDSSGTCKIVQMDALAPFRQGSHDGTQPNGKAGGIIAAAKDCISRLRSDFETKLSDDLHPEYISNVALQEVLRFIDSFMNQLKGLDIH</sequence>
<comment type="caution">
    <text evidence="2">The sequence shown here is derived from an EMBL/GenBank/DDBJ whole genome shotgun (WGS) entry which is preliminary data.</text>
</comment>
<dbReference type="Gramene" id="PSS24069">
    <property type="protein sequence ID" value="PSS24069"/>
    <property type="gene ID" value="CEY00_Acc08948"/>
</dbReference>
<dbReference type="AlphaFoldDB" id="A0A2R6R950"/>
<reference evidence="2 3" key="1">
    <citation type="submission" date="2017-07" db="EMBL/GenBank/DDBJ databases">
        <title>An improved, manually edited Actinidia chinensis var. chinensis (kiwifruit) genome highlights the challenges associated with draft genomes and gene prediction in plants.</title>
        <authorList>
            <person name="Pilkington S."/>
            <person name="Crowhurst R."/>
            <person name="Hilario E."/>
            <person name="Nardozza S."/>
            <person name="Fraser L."/>
            <person name="Peng Y."/>
            <person name="Gunaseelan K."/>
            <person name="Simpson R."/>
            <person name="Tahir J."/>
            <person name="Deroles S."/>
            <person name="Templeton K."/>
            <person name="Luo Z."/>
            <person name="Davy M."/>
            <person name="Cheng C."/>
            <person name="Mcneilage M."/>
            <person name="Scaglione D."/>
            <person name="Liu Y."/>
            <person name="Zhang Q."/>
            <person name="Datson P."/>
            <person name="De Silva N."/>
            <person name="Gardiner S."/>
            <person name="Bassett H."/>
            <person name="Chagne D."/>
            <person name="Mccallum J."/>
            <person name="Dzierzon H."/>
            <person name="Deng C."/>
            <person name="Wang Y.-Y."/>
            <person name="Barron N."/>
            <person name="Manako K."/>
            <person name="Bowen J."/>
            <person name="Foster T."/>
            <person name="Erridge Z."/>
            <person name="Tiffin H."/>
            <person name="Waite C."/>
            <person name="Davies K."/>
            <person name="Grierson E."/>
            <person name="Laing W."/>
            <person name="Kirk R."/>
            <person name="Chen X."/>
            <person name="Wood M."/>
            <person name="Montefiori M."/>
            <person name="Brummell D."/>
            <person name="Schwinn K."/>
            <person name="Catanach A."/>
            <person name="Fullerton C."/>
            <person name="Li D."/>
            <person name="Meiyalaghan S."/>
            <person name="Nieuwenhuizen N."/>
            <person name="Read N."/>
            <person name="Prakash R."/>
            <person name="Hunter D."/>
            <person name="Zhang H."/>
            <person name="Mckenzie M."/>
            <person name="Knabel M."/>
            <person name="Harris A."/>
            <person name="Allan A."/>
            <person name="Chen A."/>
            <person name="Janssen B."/>
            <person name="Plunkett B."/>
            <person name="Dwamena C."/>
            <person name="Voogd C."/>
            <person name="Leif D."/>
            <person name="Lafferty D."/>
            <person name="Souleyre E."/>
            <person name="Varkonyi-Gasic E."/>
            <person name="Gambi F."/>
            <person name="Hanley J."/>
            <person name="Yao J.-L."/>
            <person name="Cheung J."/>
            <person name="David K."/>
            <person name="Warren B."/>
            <person name="Marsh K."/>
            <person name="Snowden K."/>
            <person name="Lin-Wang K."/>
            <person name="Brian L."/>
            <person name="Martinez-Sanchez M."/>
            <person name="Wang M."/>
            <person name="Ileperuma N."/>
            <person name="Macnee N."/>
            <person name="Campin R."/>
            <person name="Mcatee P."/>
            <person name="Drummond R."/>
            <person name="Espley R."/>
            <person name="Ireland H."/>
            <person name="Wu R."/>
            <person name="Atkinson R."/>
            <person name="Karunairetnam S."/>
            <person name="Bulley S."/>
            <person name="Chunkath S."/>
            <person name="Hanley Z."/>
            <person name="Storey R."/>
            <person name="Thrimawithana A."/>
            <person name="Thomson S."/>
            <person name="David C."/>
            <person name="Testolin R."/>
        </authorList>
    </citation>
    <scope>NUCLEOTIDE SEQUENCE [LARGE SCALE GENOMIC DNA]</scope>
    <source>
        <strain evidence="3">cv. Red5</strain>
        <tissue evidence="2">Young leaf</tissue>
    </source>
</reference>
<evidence type="ECO:0000256" key="1">
    <source>
        <dbReference type="SAM" id="SignalP"/>
    </source>
</evidence>
<organism evidence="2 3">
    <name type="scientific">Actinidia chinensis var. chinensis</name>
    <name type="common">Chinese soft-hair kiwi</name>
    <dbReference type="NCBI Taxonomy" id="1590841"/>
    <lineage>
        <taxon>Eukaryota</taxon>
        <taxon>Viridiplantae</taxon>
        <taxon>Streptophyta</taxon>
        <taxon>Embryophyta</taxon>
        <taxon>Tracheophyta</taxon>
        <taxon>Spermatophyta</taxon>
        <taxon>Magnoliopsida</taxon>
        <taxon>eudicotyledons</taxon>
        <taxon>Gunneridae</taxon>
        <taxon>Pentapetalae</taxon>
        <taxon>asterids</taxon>
        <taxon>Ericales</taxon>
        <taxon>Actinidiaceae</taxon>
        <taxon>Actinidia</taxon>
    </lineage>
</organism>
<accession>A0A2R6R950</accession>
<feature type="chain" id="PRO_5015304212" evidence="1">
    <location>
        <begin position="17"/>
        <end position="113"/>
    </location>
</feature>
<gene>
    <name evidence="2" type="ORF">CEY00_Acc08948</name>
</gene>
<keyword evidence="1" id="KW-0732">Signal</keyword>
<proteinExistence type="predicted"/>
<feature type="signal peptide" evidence="1">
    <location>
        <begin position="1"/>
        <end position="16"/>
    </location>
</feature>
<protein>
    <submittedName>
        <fullName evidence="2">Cysteine--tRNA ligase</fullName>
    </submittedName>
</protein>
<dbReference type="InParanoid" id="A0A2R6R950"/>
<keyword evidence="2" id="KW-0436">Ligase</keyword>
<dbReference type="STRING" id="1590841.A0A2R6R950"/>
<evidence type="ECO:0000313" key="3">
    <source>
        <dbReference type="Proteomes" id="UP000241394"/>
    </source>
</evidence>
<dbReference type="GO" id="GO:0016874">
    <property type="term" value="F:ligase activity"/>
    <property type="evidence" value="ECO:0007669"/>
    <property type="project" value="UniProtKB-KW"/>
</dbReference>
<name>A0A2R6R950_ACTCC</name>
<dbReference type="EMBL" id="NKQK01000008">
    <property type="protein sequence ID" value="PSS24069.1"/>
    <property type="molecule type" value="Genomic_DNA"/>
</dbReference>